<evidence type="ECO:0000259" key="1">
    <source>
        <dbReference type="Pfam" id="PF12680"/>
    </source>
</evidence>
<name>A0ABT4LR01_9PROT</name>
<dbReference type="Pfam" id="PF12680">
    <property type="entry name" value="SnoaL_2"/>
    <property type="match status" value="1"/>
</dbReference>
<dbReference type="EMBL" id="JAPWGW010000001">
    <property type="protein sequence ID" value="MCZ4296764.1"/>
    <property type="molecule type" value="Genomic_DNA"/>
</dbReference>
<gene>
    <name evidence="2" type="ORF">O4G74_01715</name>
</gene>
<proteinExistence type="predicted"/>
<dbReference type="RefSeq" id="WP_269400941.1">
    <property type="nucleotide sequence ID" value="NZ_JAPWGW010000001.1"/>
</dbReference>
<sequence length="139" mass="15505">MVATTGYSENLQRWMDYFHGAHDAGALDAILHDDVVFQSPIVHTPQRGKPITMMYLGAAGETLGNDSFRYVRIFDCGDKAVLEFETEMDGVHVNGIDMIAWDEAGLITDFKVMVRPLKAIEAVHASMKAMLERMKGQRA</sequence>
<feature type="domain" description="SnoaL-like" evidence="1">
    <location>
        <begin position="12"/>
        <end position="109"/>
    </location>
</feature>
<evidence type="ECO:0000313" key="3">
    <source>
        <dbReference type="Proteomes" id="UP001083770"/>
    </source>
</evidence>
<protein>
    <submittedName>
        <fullName evidence="2">Nuclear transport factor 2 family protein</fullName>
    </submittedName>
</protein>
<keyword evidence="3" id="KW-1185">Reference proteome</keyword>
<dbReference type="Gene3D" id="3.10.450.50">
    <property type="match status" value="1"/>
</dbReference>
<dbReference type="SUPFAM" id="SSF54427">
    <property type="entry name" value="NTF2-like"/>
    <property type="match status" value="1"/>
</dbReference>
<accession>A0ABT4LR01</accession>
<dbReference type="InterPro" id="IPR032710">
    <property type="entry name" value="NTF2-like_dom_sf"/>
</dbReference>
<dbReference type="InterPro" id="IPR037401">
    <property type="entry name" value="SnoaL-like"/>
</dbReference>
<dbReference type="Proteomes" id="UP001083770">
    <property type="component" value="Unassembled WGS sequence"/>
</dbReference>
<reference evidence="2" key="1">
    <citation type="submission" date="2022-12" db="EMBL/GenBank/DDBJ databases">
        <title>Bacterial isolates from different developmental stages of Nematostella vectensis.</title>
        <authorList>
            <person name="Fraune S."/>
        </authorList>
    </citation>
    <scope>NUCLEOTIDE SEQUENCE</scope>
    <source>
        <strain evidence="2">G21632-S1</strain>
    </source>
</reference>
<comment type="caution">
    <text evidence="2">The sequence shown here is derived from an EMBL/GenBank/DDBJ whole genome shotgun (WGS) entry which is preliminary data.</text>
</comment>
<organism evidence="2 3">
    <name type="scientific">Henriciella marina</name>
    <dbReference type="NCBI Taxonomy" id="453851"/>
    <lineage>
        <taxon>Bacteria</taxon>
        <taxon>Pseudomonadati</taxon>
        <taxon>Pseudomonadota</taxon>
        <taxon>Alphaproteobacteria</taxon>
        <taxon>Hyphomonadales</taxon>
        <taxon>Hyphomonadaceae</taxon>
        <taxon>Henriciella</taxon>
    </lineage>
</organism>
<evidence type="ECO:0000313" key="2">
    <source>
        <dbReference type="EMBL" id="MCZ4296764.1"/>
    </source>
</evidence>